<evidence type="ECO:0000313" key="5">
    <source>
        <dbReference type="EMBL" id="MDR7336634.1"/>
    </source>
</evidence>
<dbReference type="EMBL" id="JAPZVQ010000017">
    <property type="protein sequence ID" value="MDA1387600.1"/>
    <property type="molecule type" value="Genomic_DNA"/>
</dbReference>
<dbReference type="Proteomes" id="UP001183604">
    <property type="component" value="Unassembled WGS sequence"/>
</dbReference>
<evidence type="ECO:0000259" key="3">
    <source>
        <dbReference type="Pfam" id="PF05368"/>
    </source>
</evidence>
<comment type="caution">
    <text evidence="4">The sequence shown here is derived from an EMBL/GenBank/DDBJ whole genome shotgun (WGS) entry which is preliminary data.</text>
</comment>
<dbReference type="Pfam" id="PF05368">
    <property type="entry name" value="NmrA"/>
    <property type="match status" value="1"/>
</dbReference>
<dbReference type="InterPro" id="IPR036291">
    <property type="entry name" value="NAD(P)-bd_dom_sf"/>
</dbReference>
<reference evidence="5 7" key="2">
    <citation type="submission" date="2023-07" db="EMBL/GenBank/DDBJ databases">
        <title>Sequencing the genomes of 1000 actinobacteria strains.</title>
        <authorList>
            <person name="Klenk H.-P."/>
        </authorList>
    </citation>
    <scope>NUCLEOTIDE SEQUENCE [LARGE SCALE GENOMIC DNA]</scope>
    <source>
        <strain evidence="5 7">DSM 44724</strain>
    </source>
</reference>
<dbReference type="EMBL" id="JAVDYD010000001">
    <property type="protein sequence ID" value="MDR7336634.1"/>
    <property type="molecule type" value="Genomic_DNA"/>
</dbReference>
<dbReference type="InterPro" id="IPR051164">
    <property type="entry name" value="NmrA-like_oxidored"/>
</dbReference>
<dbReference type="SUPFAM" id="SSF51735">
    <property type="entry name" value="NAD(P)-binding Rossmann-fold domains"/>
    <property type="match status" value="1"/>
</dbReference>
<evidence type="ECO:0000256" key="1">
    <source>
        <dbReference type="ARBA" id="ARBA00006328"/>
    </source>
</evidence>
<dbReference type="CDD" id="cd05251">
    <property type="entry name" value="NmrA_like_SDR_a"/>
    <property type="match status" value="1"/>
</dbReference>
<evidence type="ECO:0000256" key="2">
    <source>
        <dbReference type="ARBA" id="ARBA00022857"/>
    </source>
</evidence>
<reference evidence="4" key="1">
    <citation type="submission" date="2022-12" db="EMBL/GenBank/DDBJ databases">
        <title>Gycomyces niveus sp.nov., a novel actinomycete isolated from soil in Shouguang.</title>
        <authorList>
            <person name="Yang X."/>
        </authorList>
    </citation>
    <scope>NUCLEOTIDE SEQUENCE</scope>
    <source>
        <strain evidence="4">DSM 44724</strain>
    </source>
</reference>
<evidence type="ECO:0000313" key="7">
    <source>
        <dbReference type="Proteomes" id="UP001183604"/>
    </source>
</evidence>
<name>A0A9X3SWA9_9ACTN</name>
<accession>A0A9X3SWA9</accession>
<dbReference type="Gene3D" id="3.90.25.10">
    <property type="entry name" value="UDP-galactose 4-epimerase, domain 1"/>
    <property type="match status" value="1"/>
</dbReference>
<evidence type="ECO:0000313" key="6">
    <source>
        <dbReference type="Proteomes" id="UP001145799"/>
    </source>
</evidence>
<comment type="similarity">
    <text evidence="1">Belongs to the NmrA-type oxidoreductase family.</text>
</comment>
<dbReference type="PANTHER" id="PTHR42748">
    <property type="entry name" value="NITROGEN METABOLITE REPRESSION PROTEIN NMRA FAMILY MEMBER"/>
    <property type="match status" value="1"/>
</dbReference>
<dbReference type="AlphaFoldDB" id="A0A9X3SWA9"/>
<dbReference type="InterPro" id="IPR008030">
    <property type="entry name" value="NmrA-like"/>
</dbReference>
<dbReference type="Gene3D" id="3.40.50.720">
    <property type="entry name" value="NAD(P)-binding Rossmann-like Domain"/>
    <property type="match status" value="1"/>
</dbReference>
<proteinExistence type="inferred from homology"/>
<dbReference type="RefSeq" id="WP_270124105.1">
    <property type="nucleotide sequence ID" value="NZ_BAAAOM010000002.1"/>
</dbReference>
<dbReference type="PANTHER" id="PTHR42748:SF7">
    <property type="entry name" value="NMRA LIKE REDOX SENSOR 1-RELATED"/>
    <property type="match status" value="1"/>
</dbReference>
<sequence>MTTRTEPVLVTGATGRQGGATARALLAAGVPVRALVRDPGTERAQDLRAVGAELVTGDLLDPDSIVRAATGARAVFSVQMPAATADGFDFAGEVVQGVNLIEGALAAGVPQFVHTSVSGAGQHTEVPGWDEGRWDYMAPTLDAKSAIQDRLREAGFPHWTLLKPAFFMENFLPSMAFLFPRGLDGGLVSVLHPQTRLSLVAVDDIGSAAAAAVAEPERFDGVELELAGDFLSMSEIAEVLSGALGRTLEAPDMDEREALAAGMPAMGASHEWMNDVSQPARPEFARALGLPLTDFATWAKRHMRVAA</sequence>
<feature type="domain" description="NmrA-like" evidence="3">
    <location>
        <begin position="6"/>
        <end position="254"/>
    </location>
</feature>
<dbReference type="Proteomes" id="UP001145799">
    <property type="component" value="Unassembled WGS sequence"/>
</dbReference>
<gene>
    <name evidence="5" type="ORF">J2S69_000353</name>
    <name evidence="4" type="ORF">O2L01_21580</name>
</gene>
<evidence type="ECO:0000313" key="4">
    <source>
        <dbReference type="EMBL" id="MDA1387600.1"/>
    </source>
</evidence>
<protein>
    <submittedName>
        <fullName evidence="4">NmrA/HSCARG family protein</fullName>
    </submittedName>
    <submittedName>
        <fullName evidence="5">Uncharacterized protein YbjT (DUF2867 family)</fullName>
    </submittedName>
</protein>
<keyword evidence="7" id="KW-1185">Reference proteome</keyword>
<keyword evidence="2" id="KW-0521">NADP</keyword>
<organism evidence="4 6">
    <name type="scientific">Glycomyces lechevalierae</name>
    <dbReference type="NCBI Taxonomy" id="256034"/>
    <lineage>
        <taxon>Bacteria</taxon>
        <taxon>Bacillati</taxon>
        <taxon>Actinomycetota</taxon>
        <taxon>Actinomycetes</taxon>
        <taxon>Glycomycetales</taxon>
        <taxon>Glycomycetaceae</taxon>
        <taxon>Glycomyces</taxon>
    </lineage>
</organism>